<dbReference type="Gene3D" id="3.40.50.150">
    <property type="entry name" value="Vaccinia Virus protein VP39"/>
    <property type="match status" value="1"/>
</dbReference>
<protein>
    <recommendedName>
        <fullName evidence="5">Class I SAM-dependent methyltransferase</fullName>
    </recommendedName>
</protein>
<keyword evidence="1" id="KW-0489">Methyltransferase</keyword>
<evidence type="ECO:0000313" key="3">
    <source>
        <dbReference type="EMBL" id="GGN92294.1"/>
    </source>
</evidence>
<dbReference type="EMBL" id="BMOU01000002">
    <property type="protein sequence ID" value="GGN92294.1"/>
    <property type="molecule type" value="Genomic_DNA"/>
</dbReference>
<keyword evidence="4" id="KW-1185">Reference proteome</keyword>
<reference evidence="3" key="2">
    <citation type="submission" date="2020-09" db="EMBL/GenBank/DDBJ databases">
        <authorList>
            <person name="Sun Q."/>
            <person name="Ohkuma M."/>
        </authorList>
    </citation>
    <scope>NUCLEOTIDE SEQUENCE</scope>
    <source>
        <strain evidence="3">JCM 17820</strain>
    </source>
</reference>
<evidence type="ECO:0000256" key="1">
    <source>
        <dbReference type="ARBA" id="ARBA00022603"/>
    </source>
</evidence>
<dbReference type="Pfam" id="PF13578">
    <property type="entry name" value="Methyltransf_24"/>
    <property type="match status" value="1"/>
</dbReference>
<dbReference type="PANTHER" id="PTHR40048:SF1">
    <property type="entry name" value="RHAMNOSYL O-METHYLTRANSFERASE"/>
    <property type="match status" value="1"/>
</dbReference>
<dbReference type="AlphaFoldDB" id="A0A830GKV2"/>
<reference evidence="3" key="1">
    <citation type="journal article" date="2014" name="Int. J. Syst. Evol. Microbiol.">
        <title>Complete genome sequence of Corynebacterium casei LMG S-19264T (=DSM 44701T), isolated from a smear-ripened cheese.</title>
        <authorList>
            <consortium name="US DOE Joint Genome Institute (JGI-PGF)"/>
            <person name="Walter F."/>
            <person name="Albersmeier A."/>
            <person name="Kalinowski J."/>
            <person name="Ruckert C."/>
        </authorList>
    </citation>
    <scope>NUCLEOTIDE SEQUENCE</scope>
    <source>
        <strain evidence="3">JCM 17820</strain>
    </source>
</reference>
<evidence type="ECO:0008006" key="5">
    <source>
        <dbReference type="Google" id="ProtNLM"/>
    </source>
</evidence>
<proteinExistence type="predicted"/>
<organism evidence="3 4">
    <name type="scientific">Haloarcula pellucida</name>
    <dbReference type="NCBI Taxonomy" id="1427151"/>
    <lineage>
        <taxon>Archaea</taxon>
        <taxon>Methanobacteriati</taxon>
        <taxon>Methanobacteriota</taxon>
        <taxon>Stenosarchaea group</taxon>
        <taxon>Halobacteria</taxon>
        <taxon>Halobacteriales</taxon>
        <taxon>Haloarculaceae</taxon>
        <taxon>Haloarcula</taxon>
    </lineage>
</organism>
<dbReference type="Proteomes" id="UP000605784">
    <property type="component" value="Unassembled WGS sequence"/>
</dbReference>
<comment type="caution">
    <text evidence="3">The sequence shown here is derived from an EMBL/GenBank/DDBJ whole genome shotgun (WGS) entry which is preliminary data.</text>
</comment>
<evidence type="ECO:0000313" key="4">
    <source>
        <dbReference type="Proteomes" id="UP000605784"/>
    </source>
</evidence>
<dbReference type="GO" id="GO:0005886">
    <property type="term" value="C:plasma membrane"/>
    <property type="evidence" value="ECO:0007669"/>
    <property type="project" value="TreeGrafter"/>
</dbReference>
<sequence length="283" mass="31860">MISKANTALDILREDGPSRVCKESASKLLGGSHFGRDLLHTATKYEIKHRIRQETGVDTVLDSVIDSRLGFKPYQIHAAQLRDEFRALALTIMEANPDVVMEIGTAAGGSLYTWTNCLNASLYISLDLPEGSFGGGHGANRAELYQTFAEDGDMALIHRDSHDPATVDAIKKELDGKLLDFLFIDGDHSYDGVKQDFRMYRNFVSEGGIIAFHDIVCHPDDESVVNKRRKKVDGLSEHHLRWSPEHQYCQVNEFWEEVSEEYESEEFISHPKQTWGGIGVLYL</sequence>
<dbReference type="InterPro" id="IPR029063">
    <property type="entry name" value="SAM-dependent_MTases_sf"/>
</dbReference>
<keyword evidence="2" id="KW-0808">Transferase</keyword>
<dbReference type="PANTHER" id="PTHR40048">
    <property type="entry name" value="RHAMNOSYL O-METHYLTRANSFERASE"/>
    <property type="match status" value="1"/>
</dbReference>
<gene>
    <name evidence="3" type="ORF">GCM10009030_16400</name>
</gene>
<dbReference type="RefSeq" id="WP_188996324.1">
    <property type="nucleotide sequence ID" value="NZ_BMOU01000002.1"/>
</dbReference>
<dbReference type="GO" id="GO:0008168">
    <property type="term" value="F:methyltransferase activity"/>
    <property type="evidence" value="ECO:0007669"/>
    <property type="project" value="UniProtKB-KW"/>
</dbReference>
<name>A0A830GKV2_9EURY</name>
<accession>A0A830GKV2</accession>
<dbReference type="GO" id="GO:0032259">
    <property type="term" value="P:methylation"/>
    <property type="evidence" value="ECO:0007669"/>
    <property type="project" value="UniProtKB-KW"/>
</dbReference>
<dbReference type="SUPFAM" id="SSF53335">
    <property type="entry name" value="S-adenosyl-L-methionine-dependent methyltransferases"/>
    <property type="match status" value="1"/>
</dbReference>
<evidence type="ECO:0000256" key="2">
    <source>
        <dbReference type="ARBA" id="ARBA00022679"/>
    </source>
</evidence>